<dbReference type="PANTHER" id="PTHR22960">
    <property type="entry name" value="MOLYBDOPTERIN COFACTOR SYNTHESIS PROTEIN A"/>
    <property type="match status" value="1"/>
</dbReference>
<dbReference type="FunCoup" id="A0A402CXM0">
    <property type="interactions" value="381"/>
</dbReference>
<dbReference type="EMBL" id="AP025739">
    <property type="protein sequence ID" value="BDI32221.1"/>
    <property type="molecule type" value="Genomic_DNA"/>
</dbReference>
<evidence type="ECO:0000256" key="1">
    <source>
        <dbReference type="ARBA" id="ARBA00001637"/>
    </source>
</evidence>
<dbReference type="SUPFAM" id="SSF55040">
    <property type="entry name" value="Molybdenum cofactor biosynthesis protein C, MoaC"/>
    <property type="match status" value="1"/>
</dbReference>
<evidence type="ECO:0000256" key="6">
    <source>
        <dbReference type="HAMAP-Rule" id="MF_01224"/>
    </source>
</evidence>
<dbReference type="Gene3D" id="3.30.70.640">
    <property type="entry name" value="Molybdopterin cofactor biosynthesis C (MoaC) domain"/>
    <property type="match status" value="1"/>
</dbReference>
<dbReference type="EC" id="4.6.1.17" evidence="3 6"/>
<dbReference type="HAMAP" id="MF_01224_B">
    <property type="entry name" value="MoaC_B"/>
    <property type="match status" value="1"/>
</dbReference>
<dbReference type="AlphaFoldDB" id="A0A402CXM0"/>
<proteinExistence type="inferred from homology"/>
<dbReference type="InterPro" id="IPR002820">
    <property type="entry name" value="Mopterin_CF_biosynth-C_dom"/>
</dbReference>
<dbReference type="RefSeq" id="WP_119322087.1">
    <property type="nucleotide sequence ID" value="NZ_AP025739.1"/>
</dbReference>
<keyword evidence="4 6" id="KW-0501">Molybdenum cofactor biosynthesis</keyword>
<dbReference type="InterPro" id="IPR023045">
    <property type="entry name" value="MoaC"/>
</dbReference>
<evidence type="ECO:0000256" key="3">
    <source>
        <dbReference type="ARBA" id="ARBA00012575"/>
    </source>
</evidence>
<dbReference type="NCBIfam" id="NF006870">
    <property type="entry name" value="PRK09364.1"/>
    <property type="match status" value="1"/>
</dbReference>
<feature type="binding site" evidence="6">
    <location>
        <begin position="111"/>
        <end position="112"/>
    </location>
    <ligand>
        <name>substrate</name>
    </ligand>
</feature>
<keyword evidence="8" id="KW-1185">Reference proteome</keyword>
<evidence type="ECO:0000256" key="4">
    <source>
        <dbReference type="ARBA" id="ARBA00023150"/>
    </source>
</evidence>
<dbReference type="KEGG" id="ccot:CCAX7_42720"/>
<evidence type="ECO:0000256" key="2">
    <source>
        <dbReference type="ARBA" id="ARBA00005046"/>
    </source>
</evidence>
<dbReference type="OrthoDB" id="9794429at2"/>
<comment type="function">
    <text evidence="6">Catalyzes the conversion of (8S)-3',8-cyclo-7,8-dihydroguanosine 5'-triphosphate to cyclic pyranopterin monophosphate (cPMP).</text>
</comment>
<dbReference type="GO" id="GO:0006777">
    <property type="term" value="P:Mo-molybdopterin cofactor biosynthetic process"/>
    <property type="evidence" value="ECO:0007669"/>
    <property type="project" value="UniProtKB-UniRule"/>
</dbReference>
<sequence>MPELTHLDEHGQARMVDVSGKAATRRVARAQAVVGMAPQTLSLIRDNALGKGDALAVARVAGILAAKRVDELIPLCHTLPLWDVDVEFTFGEDRLTITTTAVTVAPTGIEMEALTAATVAALTIYDMAKAVDKRIEIGEIHLLSKTGGKSGDFTWET</sequence>
<evidence type="ECO:0000313" key="7">
    <source>
        <dbReference type="EMBL" id="BDI32221.1"/>
    </source>
</evidence>
<dbReference type="Pfam" id="PF01967">
    <property type="entry name" value="MoaC"/>
    <property type="match status" value="1"/>
</dbReference>
<comment type="pathway">
    <text evidence="2 6">Cofactor biosynthesis; molybdopterin biosynthesis.</text>
</comment>
<accession>A0A402CXM0</accession>
<protein>
    <recommendedName>
        <fullName evidence="3 6">Cyclic pyranopterin monophosphate synthase</fullName>
        <ecNumber evidence="3 6">4.6.1.17</ecNumber>
    </recommendedName>
    <alternativeName>
        <fullName evidence="6">Molybdenum cofactor biosynthesis protein C</fullName>
    </alternativeName>
</protein>
<feature type="binding site" evidence="6">
    <location>
        <begin position="75"/>
        <end position="77"/>
    </location>
    <ligand>
        <name>substrate</name>
    </ligand>
</feature>
<dbReference type="Proteomes" id="UP000287394">
    <property type="component" value="Chromosome"/>
</dbReference>
<reference evidence="7 8" key="1">
    <citation type="journal article" date="2019" name="Int. J. Syst. Evol. Microbiol.">
        <title>Capsulimonas corticalis gen. nov., sp. nov., an aerobic capsulated bacterium, of a novel bacterial order, Capsulimonadales ord. nov., of the class Armatimonadia of the phylum Armatimonadetes.</title>
        <authorList>
            <person name="Li J."/>
            <person name="Kudo C."/>
            <person name="Tonouchi A."/>
        </authorList>
    </citation>
    <scope>NUCLEOTIDE SEQUENCE [LARGE SCALE GENOMIC DNA]</scope>
    <source>
        <strain evidence="7 8">AX-7</strain>
    </source>
</reference>
<keyword evidence="5 6" id="KW-0456">Lyase</keyword>
<dbReference type="InterPro" id="IPR047594">
    <property type="entry name" value="MoaC_bact/euk"/>
</dbReference>
<evidence type="ECO:0000313" key="8">
    <source>
        <dbReference type="Proteomes" id="UP000287394"/>
    </source>
</evidence>
<dbReference type="PANTHER" id="PTHR22960:SF29">
    <property type="entry name" value="CYCLIC PYRANOPTERIN MONOPHOSPHATE SYNTHASE"/>
    <property type="match status" value="1"/>
</dbReference>
<dbReference type="GO" id="GO:0061799">
    <property type="term" value="F:cyclic pyranopterin monophosphate synthase activity"/>
    <property type="evidence" value="ECO:0007669"/>
    <property type="project" value="UniProtKB-UniRule"/>
</dbReference>
<comment type="subunit">
    <text evidence="6">Homohexamer; trimer of dimers.</text>
</comment>
<organism evidence="7 8">
    <name type="scientific">Capsulimonas corticalis</name>
    <dbReference type="NCBI Taxonomy" id="2219043"/>
    <lineage>
        <taxon>Bacteria</taxon>
        <taxon>Bacillati</taxon>
        <taxon>Armatimonadota</taxon>
        <taxon>Armatimonadia</taxon>
        <taxon>Capsulimonadales</taxon>
        <taxon>Capsulimonadaceae</taxon>
        <taxon>Capsulimonas</taxon>
    </lineage>
</organism>
<dbReference type="NCBIfam" id="TIGR00581">
    <property type="entry name" value="moaC"/>
    <property type="match status" value="1"/>
</dbReference>
<comment type="catalytic activity">
    <reaction evidence="1 6">
        <text>(8S)-3',8-cyclo-7,8-dihydroguanosine 5'-triphosphate = cyclic pyranopterin phosphate + diphosphate</text>
        <dbReference type="Rhea" id="RHEA:49580"/>
        <dbReference type="ChEBI" id="CHEBI:33019"/>
        <dbReference type="ChEBI" id="CHEBI:59648"/>
        <dbReference type="ChEBI" id="CHEBI:131766"/>
        <dbReference type="EC" id="4.6.1.17"/>
    </reaction>
</comment>
<feature type="active site" evidence="6">
    <location>
        <position position="126"/>
    </location>
</feature>
<gene>
    <name evidence="6 7" type="primary">moaC</name>
    <name evidence="7" type="ORF">CCAX7_42720</name>
</gene>
<name>A0A402CXM0_9BACT</name>
<evidence type="ECO:0000256" key="5">
    <source>
        <dbReference type="ARBA" id="ARBA00023239"/>
    </source>
</evidence>
<dbReference type="InterPro" id="IPR036522">
    <property type="entry name" value="MoaC_sf"/>
</dbReference>
<comment type="similarity">
    <text evidence="6">Belongs to the MoaC family.</text>
</comment>
<dbReference type="InterPro" id="IPR050105">
    <property type="entry name" value="MoCo_biosynth_MoaA/MoaC"/>
</dbReference>